<evidence type="ECO:0000313" key="4">
    <source>
        <dbReference type="Proteomes" id="UP001054925"/>
    </source>
</evidence>
<dbReference type="Proteomes" id="UP001054925">
    <property type="component" value="Unassembled WGS sequence"/>
</dbReference>
<gene>
    <name evidence="3" type="ORF">CAT723_14280</name>
</gene>
<dbReference type="EMBL" id="BQKK01000002">
    <property type="protein sequence ID" value="GJN42949.1"/>
    <property type="molecule type" value="Genomic_DNA"/>
</dbReference>
<accession>A0AAV5G8M6</accession>
<reference evidence="3" key="1">
    <citation type="submission" date="2021-12" db="EMBL/GenBank/DDBJ databases">
        <title>Draft genome sequence of Corynebacterium ammoniagenes strain T-723.</title>
        <authorList>
            <person name="Matsuzawa M."/>
            <person name="Hiratani M."/>
            <person name="Abe I."/>
            <person name="Tsuji Y."/>
            <person name="Nakamura J."/>
        </authorList>
    </citation>
    <scope>NUCLEOTIDE SEQUENCE</scope>
    <source>
        <strain evidence="3">T-723</strain>
    </source>
</reference>
<organism evidence="3 4">
    <name type="scientific">Corynebacterium ammoniagenes</name>
    <name type="common">Brevibacterium ammoniagenes</name>
    <dbReference type="NCBI Taxonomy" id="1697"/>
    <lineage>
        <taxon>Bacteria</taxon>
        <taxon>Bacillati</taxon>
        <taxon>Actinomycetota</taxon>
        <taxon>Actinomycetes</taxon>
        <taxon>Mycobacteriales</taxon>
        <taxon>Corynebacteriaceae</taxon>
        <taxon>Corynebacterium</taxon>
    </lineage>
</organism>
<protein>
    <submittedName>
        <fullName evidence="3">Uncharacterized protein</fullName>
    </submittedName>
</protein>
<keyword evidence="2" id="KW-0472">Membrane</keyword>
<feature type="region of interest" description="Disordered" evidence="1">
    <location>
        <begin position="39"/>
        <end position="67"/>
    </location>
</feature>
<proteinExistence type="predicted"/>
<evidence type="ECO:0000313" key="3">
    <source>
        <dbReference type="EMBL" id="GJN42949.1"/>
    </source>
</evidence>
<sequence length="151" mass="16051">MVAGPGVFCIETWVLWRLGVRMKARASLSPGLMFEDMTGSDNSSATGEGTPKRAADTAKSADVKEQQPSFRLVDAQWLRAQRHAISNAEDLKEYQQQLTDAVVGFRHSQGNGVGIALAMTVGAVVLAILGVVLGLFIMGIAGDWLSSMGEG</sequence>
<keyword evidence="2" id="KW-0812">Transmembrane</keyword>
<keyword evidence="2" id="KW-1133">Transmembrane helix</keyword>
<comment type="caution">
    <text evidence="3">The sequence shown here is derived from an EMBL/GenBank/DDBJ whole genome shotgun (WGS) entry which is preliminary data.</text>
</comment>
<dbReference type="AlphaFoldDB" id="A0AAV5G8M6"/>
<evidence type="ECO:0000256" key="1">
    <source>
        <dbReference type="SAM" id="MobiDB-lite"/>
    </source>
</evidence>
<feature type="transmembrane region" description="Helical" evidence="2">
    <location>
        <begin position="115"/>
        <end position="141"/>
    </location>
</feature>
<feature type="compositionally biased region" description="Basic and acidic residues" evidence="1">
    <location>
        <begin position="50"/>
        <end position="65"/>
    </location>
</feature>
<evidence type="ECO:0000256" key="2">
    <source>
        <dbReference type="SAM" id="Phobius"/>
    </source>
</evidence>
<name>A0AAV5G8M6_CORAM</name>